<dbReference type="EMBL" id="OX365879">
    <property type="protein sequence ID" value="CAI4043375.1"/>
    <property type="molecule type" value="Genomic_DNA"/>
</dbReference>
<gene>
    <name evidence="1" type="ORF">CTG158_LOCUS11</name>
</gene>
<accession>A0ABM9HVM4</accession>
<evidence type="ECO:0000313" key="2">
    <source>
        <dbReference type="Proteomes" id="UP001531446"/>
    </source>
</evidence>
<dbReference type="Proteomes" id="UP001531446">
    <property type="component" value="Segment"/>
</dbReference>
<keyword evidence="2" id="KW-1185">Reference proteome</keyword>
<evidence type="ECO:0000313" key="1">
    <source>
        <dbReference type="EMBL" id="CAI4043375.1"/>
    </source>
</evidence>
<name>A0ABM9HVM4_9VIRU</name>
<proteinExistence type="predicted"/>
<organism evidence="1 2">
    <name type="scientific">uncultured archaeal virus</name>
    <dbReference type="NCBI Taxonomy" id="1960247"/>
    <lineage>
        <taxon>Viruses</taxon>
        <taxon>environmental samples</taxon>
    </lineage>
</organism>
<protein>
    <submittedName>
        <fullName evidence="1">Uncharacterized protein</fullName>
    </submittedName>
</protein>
<reference evidence="1" key="1">
    <citation type="submission" date="2022-10" db="EMBL/GenBank/DDBJ databases">
        <authorList>
            <person name="Bize A."/>
        </authorList>
    </citation>
    <scope>NUCLEOTIDE SEQUENCE [LARGE SCALE GENOMIC DNA]</scope>
</reference>
<sequence length="172" mass="18716">MVHRGKNITGNKPNGTFFINEGTATFQETIDTLIGPTPGVIFGQRGNEGLEVEIDPTADMTLRPLTNGVAVGRITSRDPEGPIPKSTKTWGNYQPRRVRVELDGDLDRLELANVHASINPGDCLAVDLTDKRKYVKEEDVPTNIYALQAKAANQGGFIRVFRKGSPSQVAAD</sequence>